<accession>A0A0E9VL42</accession>
<organism evidence="1">
    <name type="scientific">Anguilla anguilla</name>
    <name type="common">European freshwater eel</name>
    <name type="synonym">Muraena anguilla</name>
    <dbReference type="NCBI Taxonomy" id="7936"/>
    <lineage>
        <taxon>Eukaryota</taxon>
        <taxon>Metazoa</taxon>
        <taxon>Chordata</taxon>
        <taxon>Craniata</taxon>
        <taxon>Vertebrata</taxon>
        <taxon>Euteleostomi</taxon>
        <taxon>Actinopterygii</taxon>
        <taxon>Neopterygii</taxon>
        <taxon>Teleostei</taxon>
        <taxon>Anguilliformes</taxon>
        <taxon>Anguillidae</taxon>
        <taxon>Anguilla</taxon>
    </lineage>
</organism>
<sequence>MDSFEIPMSIHQKSSPSNIGYLKTTFKQPFTSTFLLSQARVTRPVSNCGLSPCFSLMSVRAQLYSEGVCFSRFGLVLSDADLISSYGPLIRQSWSVSKNTRPLYHFSSHISAG</sequence>
<evidence type="ECO:0000313" key="1">
    <source>
        <dbReference type="EMBL" id="JAH77943.1"/>
    </source>
</evidence>
<name>A0A0E9VL42_ANGAN</name>
<dbReference type="EMBL" id="GBXM01030634">
    <property type="protein sequence ID" value="JAH77943.1"/>
    <property type="molecule type" value="Transcribed_RNA"/>
</dbReference>
<reference evidence="1" key="1">
    <citation type="submission" date="2014-11" db="EMBL/GenBank/DDBJ databases">
        <authorList>
            <person name="Amaro Gonzalez C."/>
        </authorList>
    </citation>
    <scope>NUCLEOTIDE SEQUENCE</scope>
</reference>
<protein>
    <submittedName>
        <fullName evidence="1">Uncharacterized protein</fullName>
    </submittedName>
</protein>
<proteinExistence type="predicted"/>
<dbReference type="AlphaFoldDB" id="A0A0E9VL42"/>
<reference evidence="1" key="2">
    <citation type="journal article" date="2015" name="Fish Shellfish Immunol.">
        <title>Early steps in the European eel (Anguilla anguilla)-Vibrio vulnificus interaction in the gills: Role of the RtxA13 toxin.</title>
        <authorList>
            <person name="Callol A."/>
            <person name="Pajuelo D."/>
            <person name="Ebbesson L."/>
            <person name="Teles M."/>
            <person name="MacKenzie S."/>
            <person name="Amaro C."/>
        </authorList>
    </citation>
    <scope>NUCLEOTIDE SEQUENCE</scope>
</reference>